<name>M2XUR4_GALSU</name>
<feature type="domain" description="U3 small nucleolar RNA-associated protein 20" evidence="2">
    <location>
        <begin position="1797"/>
        <end position="1950"/>
    </location>
</feature>
<dbReference type="Gramene" id="EME27159">
    <property type="protein sequence ID" value="EME27159"/>
    <property type="gene ID" value="Gasu_52610"/>
</dbReference>
<dbReference type="eggNOG" id="KOG2235">
    <property type="taxonomic scope" value="Eukaryota"/>
</dbReference>
<organism evidence="3 4">
    <name type="scientific">Galdieria sulphuraria</name>
    <name type="common">Red alga</name>
    <dbReference type="NCBI Taxonomy" id="130081"/>
    <lineage>
        <taxon>Eukaryota</taxon>
        <taxon>Rhodophyta</taxon>
        <taxon>Bangiophyceae</taxon>
        <taxon>Galdieriales</taxon>
        <taxon>Galdieriaceae</taxon>
        <taxon>Galdieria</taxon>
    </lineage>
</organism>
<reference evidence="4" key="1">
    <citation type="journal article" date="2013" name="Science">
        <title>Gene transfer from bacteria and archaea facilitated evolution of an extremophilic eukaryote.</title>
        <authorList>
            <person name="Schonknecht G."/>
            <person name="Chen W.H."/>
            <person name="Ternes C.M."/>
            <person name="Barbier G.G."/>
            <person name="Shrestha R.P."/>
            <person name="Stanke M."/>
            <person name="Brautigam A."/>
            <person name="Baker B.J."/>
            <person name="Banfield J.F."/>
            <person name="Garavito R.M."/>
            <person name="Carr K."/>
            <person name="Wilkerson C."/>
            <person name="Rensing S.A."/>
            <person name="Gagneul D."/>
            <person name="Dickenson N.E."/>
            <person name="Oesterhelt C."/>
            <person name="Lercher M.J."/>
            <person name="Weber A.P."/>
        </authorList>
    </citation>
    <scope>NUCLEOTIDE SEQUENCE [LARGE SCALE GENOMIC DNA]</scope>
    <source>
        <strain evidence="4">074W</strain>
    </source>
</reference>
<dbReference type="InterPro" id="IPR016024">
    <property type="entry name" value="ARM-type_fold"/>
</dbReference>
<dbReference type="eggNOG" id="KOG1823">
    <property type="taxonomic scope" value="Eukaryota"/>
</dbReference>
<evidence type="ECO:0008006" key="5">
    <source>
        <dbReference type="Google" id="ProtNLM"/>
    </source>
</evidence>
<gene>
    <name evidence="3" type="ORF">Gasu_52610</name>
</gene>
<accession>M2XUR4</accession>
<dbReference type="InterPro" id="IPR056579">
    <property type="entry name" value="Ufl1_N"/>
</dbReference>
<dbReference type="EMBL" id="KB454536">
    <property type="protein sequence ID" value="EME27159.1"/>
    <property type="molecule type" value="Genomic_DNA"/>
</dbReference>
<dbReference type="OrthoDB" id="10258297at2759"/>
<evidence type="ECO:0000313" key="3">
    <source>
        <dbReference type="EMBL" id="EME27159.1"/>
    </source>
</evidence>
<dbReference type="GO" id="GO:0061666">
    <property type="term" value="F:UFM1 ligase activity"/>
    <property type="evidence" value="ECO:0007669"/>
    <property type="project" value="InterPro"/>
</dbReference>
<evidence type="ECO:0000313" key="4">
    <source>
        <dbReference type="Proteomes" id="UP000030680"/>
    </source>
</evidence>
<keyword evidence="4" id="KW-1185">Reference proteome</keyword>
<dbReference type="RefSeq" id="XP_005703679.1">
    <property type="nucleotide sequence ID" value="XM_005703622.1"/>
</dbReference>
<dbReference type="GeneID" id="17086089"/>
<dbReference type="Pfam" id="PF09743">
    <property type="entry name" value="E3_UFM1_ligase"/>
    <property type="match status" value="1"/>
</dbReference>
<dbReference type="Gene3D" id="1.25.10.10">
    <property type="entry name" value="Leucine-rich Repeat Variant"/>
    <property type="match status" value="1"/>
</dbReference>
<dbReference type="SUPFAM" id="SSF48371">
    <property type="entry name" value="ARM repeat"/>
    <property type="match status" value="3"/>
</dbReference>
<sequence length="3411" mass="398923">MSTKVLNVLENRGSKKYKFLKKKDRLNLVNIGEYRPWTEPVRQEKLKKPNFTFFREALDYWSELDVSADFVSFRQKTNLYGHSLSLLLAKRRRTVKLLLNRLRKRPRTIAFQSLCGCLLAFVRDIRHRFVEYIPVTWKVLSEFMDFESEEIMSCIFSTLNSLGKILWEPMLKQFPKTWNLWKPFIVHKTSQVRVLAAQCFGFVLRKGIVEDMLPNMITQIFQEVTVPSLESIKCREMLQRTVDGVCESFIQILVSPIGKQLLSKSDLVLKTLLQQAFMDNECFACSGFFVLQQLFVKILKQIPYSGTQWLFVHLLDFLKYDLLSNEVVIVNNIENKSSCRFPYFLSICLMGFCCLNDFSHVITIDNIWNAFQSILQMTDIITESYVMDAFSYSCLFYSLENLLLLLANEDASQLNILWSQLMEQYIRNAYFPLFLKRMIVSISYHSKLINIFCHNSLYLYWERFKVCPENELYWQVLLALCKQHVEIDVGIDVIQQLFTSALSYLSNHTSEMSLFRSLLDICCEIRNDRMLREWESFLEKYYLKNGQVDSSSKWLMSRVCSKMLISGCSLSSWFHEWIQELVFLEDEVEMQVLRASLISLQTHGVLCKKTRVSFNLKEIAPNHLLKCLLFASIKKRQVVLELLSTIGKWVEWKDCSVFELIFAVENVPKIPTYVSESLLKTQRVIDYLQYQRKGLTSIADSSPVMYVLCFETLTWLRCELSPVQPNIYEIWKHLCRLCPNAVLFAVKQVLSMDLSQITKEPRTLEEHISSVMCTEHSQIQNAIFQWIQLNQKHFKSFIFYYEALKSLLENGQNSNDSKVMEFSDIIESECKEKDWLDERMNFNSWHIQLLKAIEATLPDSEIIALHLLKSFFMIVVGRNAAKNAFAEWSFKLMERYLSLFLCCHKEQHRLTTFAEWVKDNYQAIEDRLLSVIVSGKGNTQQLALSCQVRCMQPFLSSYETWLIRLQSSKHFKDVYTHFFAALFQNVSIQMLGTSESSLSIQTSHLVEIKKLVLQILLGKLNDITEKAKLETNVLTLLSGFREPDDVNLLWRLLWQPLLDCMGLDQVEEVLERIDDIPWNDKLRFSICLEKIQKAIPLSLFALNMRETLQRWCIGCLYRTQDGNVFMESNKGIRHQLRSVSLYLLSSIIDSSLPLSEFMISNIFDWLRNMRSTLEAYRPNDGQTPAMLIALDKITSCEPLTFRIMENQHLCECCIELMLKFIRYYRQNEDTLFYCVSIWKHLFSVAQDNNICLSCLEGKSKREEIWLSLTNNIFRIWDTIKRPGKSHSRKLQSLDALLEMMLQFDYHQSVTTGIDKQLQSPFEKLLKHIVSTLGNIHYWKHASHVAEKSKDLMALYIQRMDGQKWLSHLICSKLAYILFELNTVILEDHCVIEKVDQMLLELCKCLAEKLSESWLNVVSEHLPDMLCIVNENGKDCIEIERRVNALEVVVSNLESLLDLTTEHSVEGLFVSNERDCPPSYIPLLLLSYACFRNIVLEDLSLCILAGRGLKAVGRFLISQLAKNVSDSSMQYDIVLQQLVESCNVLLFSHSSFGIQRVLFMTIGTWVYTWYSICSDSSRRTIQIPCLECFFPMISSSLSNIEESWFANMVHLQLHRRCRACLEISRKVDVCQPFANILMKFAISWTFQRCLESINATRNGTMERWYQVMSILVDTSVQKMAWQDYKHFLERILKKWIHMKNCMHPTSKKEWNLWIKLGEIFISSLPKWIELENKNRKELYLGRDTNDDGDIHESQQSGVVYDPYQNYMEERLIPLIARVLKELSYSSISIEEKKYSRITPQFADLLIRALHSLDDSQREKYVNEIIRYLTSQIRSKSQRQRELARNCFCTMLKHWGVSYMRRIYDATKATCQDGFRVYVLRYSIFYYVKCLAENNMIIQDADLVREWMNIFQEEISSLVDDQENRIPYQECKEVSSFYIHDALTLLAKIAQGKESWDLWKYFLTSCCRLNGVKNPSRKKQLVRNFFPHLVKSLLSCPDLNQALWFVYALMKEKQPLTGKDGQKEEKLSLEESSILLLEFALQLLYRLLKRLNSQVNPTQYEDVLKTFFPMVNQLFRTKNEFLCSYSLRVIQLLWKVTALPRTPKHWNDIFQYASSLLSNVSRLDGTGSSSNGALVHAAIRTLSTIITKLPANGHKNKSWQEEYIIPLIRIMQQIFSSVSVDWMPSLLHLIRVFVKHRLGFRAPEMFSLMNTLSQMAIQSSEKAVREAIVSIWIDFILHYPIPESVFHEYVQYFVSNLQYPYSFGRQASANILSKWLLESSTSPIWKEKEISLFVATSAQKANEEDLQVRQTFSNLLITLFSCMDEQRRVYVLEMIEEWSSNEKKELQLFAIVVVECLCDISNLRKSELALLLKISGKCLQSMSLQFSSLEATDVHFAFGALLSCLERILKHRPDWIVRESFLDIYKCMWQYELFATNTLSVRRKLDSLIASLSLSLETLNGVLERKAEHLLLLNAEDTFLATLLNCCIDHLSVDPLADDTAKLLSENINRLLNWMEKFRSNDIRKSTVEHISLDCLMKLSKIASGPNLPSDTFGTFRRQIALELVRDRLKVAHSIWSTNVSTEESYARPLIRLMLRCWRDFGEPQRQQLNRKRKKKSLKTSLDETETIQLVLQDIESLRRQLQQVQLGKVNKSLSERNCIELVSKLVERGLVQVLYTQDGREYVTFERLQEEVLEELKFHGGRLNLMDLISLLGVDLPYIESATERILKRDNTLRLEQGVLYSQTYFVSVAQEVEELLQTMNFTTIADLSSRFDLRMDMMSEIVHKYLDTIIHGKIEKNIIYNTGYVRQLEATVFGTLKAACLPVSLHHLAKRIHSSVEWIRENAEVWCVQKKLEGFLQGNGENTLFVPNFFDRKRFQIIEENYSRNRYVDYRFLKLFYIQEPQKYCQEHFGDGFLISSCAVHPEMLSFLESSSLDAIRNGHWLDWNLILPIHWKTEDRQILFSLTSELKACCLFEPSEQLNLLRTKGEDNNESGVGLVIRWRWIFSIQLIRKFYKLFYDWSMKEASSSLSEENMLASDELYKLNAETQLQQSKKKRKGKTKKETVEDRSTNETVISKLSFSLEHCLHSLRQYSEVEPIFEFDALGNTSEEDLLRILVEDIFSKAWEEIRRDVIREAREHLILETKTKDEKLRSELVKLLRRLYFYSRNLKKFSDQIVEEEERDVLEQVDSYICRTLGTEVLEATVTYLGFTLGFRIEGQTISSKEWRKMLEKLPPYMQESVKKLEAIFRNENKQNKLESFRLAAWLLEFYDRFKNSEVPVVPSLSSQETEHLRHEEFQEMKTALENAMEAPDILSKALRIMLVKHFDVFIIFPGKSIPKLVKIVEARLQSSLNNQLQKVLLRLHEIAVDSLRAKTVKDTKERQTQSDINSEEAMSVIEEFKTLLNDEHYLKE</sequence>
<feature type="domain" description="E3 UFM1-protein ligase 1-like N-terminal" evidence="1">
    <location>
        <begin position="2632"/>
        <end position="2905"/>
    </location>
</feature>
<dbReference type="Proteomes" id="UP000030680">
    <property type="component" value="Unassembled WGS sequence"/>
</dbReference>
<dbReference type="PANTHER" id="PTHR31057">
    <property type="entry name" value="E3 UFM1-PROTEIN LIGASE 1"/>
    <property type="match status" value="1"/>
</dbReference>
<dbReference type="Pfam" id="PF20416">
    <property type="entry name" value="UTP20"/>
    <property type="match status" value="1"/>
</dbReference>
<dbReference type="GO" id="GO:0032434">
    <property type="term" value="P:regulation of proteasomal ubiquitin-dependent protein catabolic process"/>
    <property type="evidence" value="ECO:0007669"/>
    <property type="project" value="TreeGrafter"/>
</dbReference>
<protein>
    <recommendedName>
        <fullName evidence="5">Non-specific serine/threonine protein kinase</fullName>
    </recommendedName>
</protein>
<dbReference type="GO" id="GO:0034976">
    <property type="term" value="P:response to endoplasmic reticulum stress"/>
    <property type="evidence" value="ECO:0007669"/>
    <property type="project" value="TreeGrafter"/>
</dbReference>
<dbReference type="InterPro" id="IPR011989">
    <property type="entry name" value="ARM-like"/>
</dbReference>
<dbReference type="GO" id="GO:1990592">
    <property type="term" value="P:protein K69-linked ufmylation"/>
    <property type="evidence" value="ECO:0007669"/>
    <property type="project" value="TreeGrafter"/>
</dbReference>
<dbReference type="InterPro" id="IPR018611">
    <property type="entry name" value="Ufl1"/>
</dbReference>
<evidence type="ECO:0000259" key="1">
    <source>
        <dbReference type="Pfam" id="PF09743"/>
    </source>
</evidence>
<dbReference type="InterPro" id="IPR046523">
    <property type="entry name" value="UTP20_dom"/>
</dbReference>
<evidence type="ECO:0000259" key="2">
    <source>
        <dbReference type="Pfam" id="PF20416"/>
    </source>
</evidence>
<dbReference type="KEGG" id="gsl:Gasu_52610"/>
<proteinExistence type="predicted"/>
<dbReference type="PANTHER" id="PTHR31057:SF0">
    <property type="entry name" value="E3 UFM1-PROTEIN LIGASE 1"/>
    <property type="match status" value="1"/>
</dbReference>
<dbReference type="STRING" id="130081.M2XUR4"/>
<dbReference type="GO" id="GO:0005789">
    <property type="term" value="C:endoplasmic reticulum membrane"/>
    <property type="evidence" value="ECO:0007669"/>
    <property type="project" value="TreeGrafter"/>
</dbReference>